<evidence type="ECO:0000313" key="2">
    <source>
        <dbReference type="EMBL" id="MBA6155280.1"/>
    </source>
</evidence>
<keyword evidence="3" id="KW-1185">Reference proteome</keyword>
<dbReference type="EMBL" id="JACGLS010000001">
    <property type="protein sequence ID" value="MBA6155280.1"/>
    <property type="molecule type" value="Genomic_DNA"/>
</dbReference>
<dbReference type="AlphaFoldDB" id="A0A839ALN5"/>
<dbReference type="InterPro" id="IPR025748">
    <property type="entry name" value="PrcB_C_dom"/>
</dbReference>
<accession>A0A839ALN5</accession>
<protein>
    <submittedName>
        <fullName evidence="2">Protease complex subunit PrcB family protein</fullName>
    </submittedName>
</protein>
<dbReference type="Pfam" id="PF14343">
    <property type="entry name" value="PrcB_C"/>
    <property type="match status" value="1"/>
</dbReference>
<evidence type="ECO:0000313" key="3">
    <source>
        <dbReference type="Proteomes" id="UP000563906"/>
    </source>
</evidence>
<evidence type="ECO:0000259" key="1">
    <source>
        <dbReference type="Pfam" id="PF14343"/>
    </source>
</evidence>
<feature type="domain" description="PrcB C-terminal" evidence="1">
    <location>
        <begin position="88"/>
        <end position="137"/>
    </location>
</feature>
<keyword evidence="2" id="KW-0645">Protease</keyword>
<dbReference type="GO" id="GO:0008233">
    <property type="term" value="F:peptidase activity"/>
    <property type="evidence" value="ECO:0007669"/>
    <property type="project" value="UniProtKB-KW"/>
</dbReference>
<name>A0A839ALN5_9FLAO</name>
<dbReference type="Proteomes" id="UP000563906">
    <property type="component" value="Unassembled WGS sequence"/>
</dbReference>
<sequence length="148" mass="16540">MKFLVTILFSVMLTSCPNNNNQNSQEDNSFVSVYQGRMNGSGNIEKQNKIVDSDNEWQSMLSKLNVSQNSIPTIDFSKSTILLLIDSVKNTGGYSVGVDSIKVEKNKMKVVVKYSGPKPTDMVTMAIEQPFHVIKINKTNKEIVFVTK</sequence>
<dbReference type="GO" id="GO:0006508">
    <property type="term" value="P:proteolysis"/>
    <property type="evidence" value="ECO:0007669"/>
    <property type="project" value="UniProtKB-KW"/>
</dbReference>
<reference evidence="2 3" key="1">
    <citation type="submission" date="2020-07" db="EMBL/GenBank/DDBJ databases">
        <title>Bacterium isolated from marine sediment.</title>
        <authorList>
            <person name="Shang D."/>
            <person name="Du Z.-J."/>
        </authorList>
    </citation>
    <scope>NUCLEOTIDE SEQUENCE [LARGE SCALE GENOMIC DNA]</scope>
    <source>
        <strain evidence="2 3">S7007</strain>
    </source>
</reference>
<gene>
    <name evidence="2" type="ORF">H3Z83_01895</name>
</gene>
<proteinExistence type="predicted"/>
<dbReference type="RefSeq" id="WP_182123785.1">
    <property type="nucleotide sequence ID" value="NZ_JACGLS010000001.1"/>
</dbReference>
<dbReference type="PROSITE" id="PS51257">
    <property type="entry name" value="PROKAR_LIPOPROTEIN"/>
    <property type="match status" value="1"/>
</dbReference>
<keyword evidence="2" id="KW-0378">Hydrolase</keyword>
<comment type="caution">
    <text evidence="2">The sequence shown here is derived from an EMBL/GenBank/DDBJ whole genome shotgun (WGS) entry which is preliminary data.</text>
</comment>
<organism evidence="2 3">
    <name type="scientific">Tenacibaculum pelagium</name>
    <dbReference type="NCBI Taxonomy" id="2759527"/>
    <lineage>
        <taxon>Bacteria</taxon>
        <taxon>Pseudomonadati</taxon>
        <taxon>Bacteroidota</taxon>
        <taxon>Flavobacteriia</taxon>
        <taxon>Flavobacteriales</taxon>
        <taxon>Flavobacteriaceae</taxon>
        <taxon>Tenacibaculum</taxon>
    </lineage>
</organism>